<reference evidence="1 2" key="1">
    <citation type="submission" date="2015-07" db="EMBL/GenBank/DDBJ databases">
        <title>The genome of Melipona quadrifasciata.</title>
        <authorList>
            <person name="Pan H."/>
            <person name="Kapheim K."/>
        </authorList>
    </citation>
    <scope>NUCLEOTIDE SEQUENCE [LARGE SCALE GENOMIC DNA]</scope>
    <source>
        <strain evidence="1">0111107301</strain>
        <tissue evidence="1">Whole body</tissue>
    </source>
</reference>
<dbReference type="AlphaFoldDB" id="A0A0M8ZU30"/>
<protein>
    <submittedName>
        <fullName evidence="1">Uncharacterized protein</fullName>
    </submittedName>
</protein>
<proteinExistence type="predicted"/>
<organism evidence="1 2">
    <name type="scientific">Melipona quadrifasciata</name>
    <dbReference type="NCBI Taxonomy" id="166423"/>
    <lineage>
        <taxon>Eukaryota</taxon>
        <taxon>Metazoa</taxon>
        <taxon>Ecdysozoa</taxon>
        <taxon>Arthropoda</taxon>
        <taxon>Hexapoda</taxon>
        <taxon>Insecta</taxon>
        <taxon>Pterygota</taxon>
        <taxon>Neoptera</taxon>
        <taxon>Endopterygota</taxon>
        <taxon>Hymenoptera</taxon>
        <taxon>Apocrita</taxon>
        <taxon>Aculeata</taxon>
        <taxon>Apoidea</taxon>
        <taxon>Anthophila</taxon>
        <taxon>Apidae</taxon>
        <taxon>Melipona</taxon>
    </lineage>
</organism>
<evidence type="ECO:0000313" key="1">
    <source>
        <dbReference type="EMBL" id="KOX69633.1"/>
    </source>
</evidence>
<dbReference type="Proteomes" id="UP000053105">
    <property type="component" value="Unassembled WGS sequence"/>
</dbReference>
<keyword evidence="2" id="KW-1185">Reference proteome</keyword>
<gene>
    <name evidence="1" type="ORF">WN51_05188</name>
</gene>
<evidence type="ECO:0000313" key="2">
    <source>
        <dbReference type="Proteomes" id="UP000053105"/>
    </source>
</evidence>
<sequence>MSTIHAVEVRQKKEKRSKCRGSSRWSVATKLRESRYPTETANASETRFPSSLNNNRPLNVRNTVVSRLREISNENYKLTKLQNYNLGFVPLWYRVAHWKTEGFEKENFLQGHYGICAELGIYCFVEVCPIKLRIFEHFGHWTFVADVLRCKVSKFVGDRKEGIFFGDCKCVEIELRILVRSDSISEKFADQMVIYLLPNILGFSFCAVENVK</sequence>
<accession>A0A0M8ZU30</accession>
<name>A0A0M8ZU30_9HYME</name>
<dbReference type="EMBL" id="KQ435885">
    <property type="protein sequence ID" value="KOX69633.1"/>
    <property type="molecule type" value="Genomic_DNA"/>
</dbReference>